<feature type="domain" description="PPM-type phosphatase" evidence="1">
    <location>
        <begin position="8"/>
        <end position="246"/>
    </location>
</feature>
<proteinExistence type="predicted"/>
<dbReference type="RefSeq" id="WP_129208704.1">
    <property type="nucleotide sequence ID" value="NZ_BMGU01000004.1"/>
</dbReference>
<dbReference type="GO" id="GO:0004722">
    <property type="term" value="F:protein serine/threonine phosphatase activity"/>
    <property type="evidence" value="ECO:0007669"/>
    <property type="project" value="InterPro"/>
</dbReference>
<evidence type="ECO:0000259" key="1">
    <source>
        <dbReference type="PROSITE" id="PS51746"/>
    </source>
</evidence>
<dbReference type="AlphaFoldDB" id="A0A4Q1SEF7"/>
<dbReference type="Pfam" id="PF13672">
    <property type="entry name" value="PP2C_2"/>
    <property type="match status" value="1"/>
</dbReference>
<dbReference type="OrthoDB" id="9801841at2"/>
<dbReference type="Proteomes" id="UP000290253">
    <property type="component" value="Unassembled WGS sequence"/>
</dbReference>
<dbReference type="SMART" id="SM00332">
    <property type="entry name" value="PP2Cc"/>
    <property type="match status" value="1"/>
</dbReference>
<dbReference type="SUPFAM" id="SSF81606">
    <property type="entry name" value="PP2C-like"/>
    <property type="match status" value="1"/>
</dbReference>
<keyword evidence="3" id="KW-1185">Reference proteome</keyword>
<sequence>MQTTLKLEAAAATHKGNVRSGNEDAYACCPEAGAFVVCDGMGGAAAGETASHLAVSTVVERICAASPGAEPRKTLESAIAAANRRVFSYAQKDFSLHGMGTTLVAAVICGHHVVISHVGDSRCYLFHLGRLIRLTNDHSLVDEQVRLGQLTPDQADRSPLRNVITRAIGTQKTVSAETGELDLETGDMLLLCTDGLTRELSDERIVELLQALEAKRAPVETISEALIAEANAAGGRDNVTCIVTRIAG</sequence>
<evidence type="ECO:0000313" key="2">
    <source>
        <dbReference type="EMBL" id="RXS95507.1"/>
    </source>
</evidence>
<name>A0A4Q1SEF7_9BACT</name>
<dbReference type="Gene3D" id="3.60.40.10">
    <property type="entry name" value="PPM-type phosphatase domain"/>
    <property type="match status" value="1"/>
</dbReference>
<organism evidence="2 3">
    <name type="scientific">Silvibacterium dinghuense</name>
    <dbReference type="NCBI Taxonomy" id="1560006"/>
    <lineage>
        <taxon>Bacteria</taxon>
        <taxon>Pseudomonadati</taxon>
        <taxon>Acidobacteriota</taxon>
        <taxon>Terriglobia</taxon>
        <taxon>Terriglobales</taxon>
        <taxon>Acidobacteriaceae</taxon>
        <taxon>Silvibacterium</taxon>
    </lineage>
</organism>
<dbReference type="InterPro" id="IPR001932">
    <property type="entry name" value="PPM-type_phosphatase-like_dom"/>
</dbReference>
<dbReference type="PROSITE" id="PS51746">
    <property type="entry name" value="PPM_2"/>
    <property type="match status" value="1"/>
</dbReference>
<dbReference type="PANTHER" id="PTHR13832:SF827">
    <property type="entry name" value="PROTEIN PHOSPHATASE 1L"/>
    <property type="match status" value="1"/>
</dbReference>
<protein>
    <submittedName>
        <fullName evidence="2">Stp1/IreP family PP2C-type Ser/Thr phosphatase</fullName>
    </submittedName>
</protein>
<dbReference type="PANTHER" id="PTHR13832">
    <property type="entry name" value="PROTEIN PHOSPHATASE 2C"/>
    <property type="match status" value="1"/>
</dbReference>
<evidence type="ECO:0000313" key="3">
    <source>
        <dbReference type="Proteomes" id="UP000290253"/>
    </source>
</evidence>
<dbReference type="SMART" id="SM00331">
    <property type="entry name" value="PP2C_SIG"/>
    <property type="match status" value="1"/>
</dbReference>
<gene>
    <name evidence="2" type="ORF">ESZ00_13115</name>
</gene>
<dbReference type="InterPro" id="IPR015655">
    <property type="entry name" value="PP2C"/>
</dbReference>
<dbReference type="EMBL" id="SDMK01000002">
    <property type="protein sequence ID" value="RXS95507.1"/>
    <property type="molecule type" value="Genomic_DNA"/>
</dbReference>
<comment type="caution">
    <text evidence="2">The sequence shown here is derived from an EMBL/GenBank/DDBJ whole genome shotgun (WGS) entry which is preliminary data.</text>
</comment>
<reference evidence="2 3" key="1">
    <citation type="journal article" date="2016" name="Int. J. Syst. Evol. Microbiol.">
        <title>Acidipila dinghuensis sp. nov., an acidobacterium isolated from forest soil.</title>
        <authorList>
            <person name="Jiang Y.W."/>
            <person name="Wang J."/>
            <person name="Chen M.H."/>
            <person name="Lv Y.Y."/>
            <person name="Qiu L.H."/>
        </authorList>
    </citation>
    <scope>NUCLEOTIDE SEQUENCE [LARGE SCALE GENOMIC DNA]</scope>
    <source>
        <strain evidence="2 3">DHOF10</strain>
    </source>
</reference>
<dbReference type="CDD" id="cd00143">
    <property type="entry name" value="PP2Cc"/>
    <property type="match status" value="1"/>
</dbReference>
<dbReference type="NCBIfam" id="NF033484">
    <property type="entry name" value="Stp1_PP2C_phos"/>
    <property type="match status" value="1"/>
</dbReference>
<dbReference type="InterPro" id="IPR036457">
    <property type="entry name" value="PPM-type-like_dom_sf"/>
</dbReference>
<accession>A0A4Q1SEF7</accession>